<evidence type="ECO:0000256" key="1">
    <source>
        <dbReference type="SAM" id="SignalP"/>
    </source>
</evidence>
<feature type="chain" id="PRO_5041360920" description="Methyltransferase FkbM domain-containing protein" evidence="1">
    <location>
        <begin position="22"/>
        <end position="414"/>
    </location>
</feature>
<evidence type="ECO:0008006" key="4">
    <source>
        <dbReference type="Google" id="ProtNLM"/>
    </source>
</evidence>
<sequence>MPRPCIGVALALLVFVASIACVSIFQPSLGCLQQNTVLGASPAQLQLPPQSQPDVWTTFVSRVLAGPDVKAWQCSSSKLAVLNFSTVPELRVAPLGPRGPLQVFASTEKGQCNLLPLGCLKEPTRSQGIVEAPWLEDVINAAFRHCHTNPPCHALDIGSNLGIITLLMLHAGGNVVSVEPQLDMCCASHATALWHGHGSRHLQLCGWLMVQPGLKELAVPAGAQFFRYGSHYYDESGAVAVSLFNVTRSFLAKGLPLSWPVHTLGDILMLKPFGRYTMIKIDTDSADCNILQYLVQLWQAGILEMDHVTLEMSGFCADETQRSAINKLFAEMQAGFHLYRADANFAQQNGYAANFDLFPNVTEKVVELAHARMLKFNRMTLQQWQEASAYDIMRSGEGRPGYHLLARARHLPEL</sequence>
<dbReference type="SUPFAM" id="SSF53335">
    <property type="entry name" value="S-adenosyl-L-methionine-dependent methyltransferases"/>
    <property type="match status" value="2"/>
</dbReference>
<evidence type="ECO:0000313" key="3">
    <source>
        <dbReference type="Proteomes" id="UP001178507"/>
    </source>
</evidence>
<proteinExistence type="predicted"/>
<evidence type="ECO:0000313" key="2">
    <source>
        <dbReference type="EMBL" id="CAJ1409163.1"/>
    </source>
</evidence>
<dbReference type="EMBL" id="CAUJNA010003755">
    <property type="protein sequence ID" value="CAJ1409163.1"/>
    <property type="molecule type" value="Genomic_DNA"/>
</dbReference>
<dbReference type="PROSITE" id="PS51257">
    <property type="entry name" value="PROKAR_LIPOPROTEIN"/>
    <property type="match status" value="1"/>
</dbReference>
<dbReference type="Proteomes" id="UP001178507">
    <property type="component" value="Unassembled WGS sequence"/>
</dbReference>
<name>A0AA36NMC2_9DINO</name>
<reference evidence="2" key="1">
    <citation type="submission" date="2023-08" db="EMBL/GenBank/DDBJ databases">
        <authorList>
            <person name="Chen Y."/>
            <person name="Shah S."/>
            <person name="Dougan E. K."/>
            <person name="Thang M."/>
            <person name="Chan C."/>
        </authorList>
    </citation>
    <scope>NUCLEOTIDE SEQUENCE</scope>
</reference>
<dbReference type="AlphaFoldDB" id="A0AA36NMC2"/>
<organism evidence="2 3">
    <name type="scientific">Effrenium voratum</name>
    <dbReference type="NCBI Taxonomy" id="2562239"/>
    <lineage>
        <taxon>Eukaryota</taxon>
        <taxon>Sar</taxon>
        <taxon>Alveolata</taxon>
        <taxon>Dinophyceae</taxon>
        <taxon>Suessiales</taxon>
        <taxon>Symbiodiniaceae</taxon>
        <taxon>Effrenium</taxon>
    </lineage>
</organism>
<dbReference type="InterPro" id="IPR029063">
    <property type="entry name" value="SAM-dependent_MTases_sf"/>
</dbReference>
<gene>
    <name evidence="2" type="ORF">EVOR1521_LOCUS30335</name>
</gene>
<keyword evidence="3" id="KW-1185">Reference proteome</keyword>
<protein>
    <recommendedName>
        <fullName evidence="4">Methyltransferase FkbM domain-containing protein</fullName>
    </recommendedName>
</protein>
<feature type="signal peptide" evidence="1">
    <location>
        <begin position="1"/>
        <end position="21"/>
    </location>
</feature>
<accession>A0AA36NMC2</accession>
<keyword evidence="1" id="KW-0732">Signal</keyword>
<comment type="caution">
    <text evidence="2">The sequence shown here is derived from an EMBL/GenBank/DDBJ whole genome shotgun (WGS) entry which is preliminary data.</text>
</comment>